<accession>A0A382NZ34</accession>
<evidence type="ECO:0000256" key="1">
    <source>
        <dbReference type="ARBA" id="ARBA00010219"/>
    </source>
</evidence>
<evidence type="ECO:0000256" key="2">
    <source>
        <dbReference type="ARBA" id="ARBA00023235"/>
    </source>
</evidence>
<comment type="similarity">
    <text evidence="1">Belongs to the diaminopimelate epimerase family.</text>
</comment>
<dbReference type="GO" id="GO:0005829">
    <property type="term" value="C:cytosol"/>
    <property type="evidence" value="ECO:0007669"/>
    <property type="project" value="TreeGrafter"/>
</dbReference>
<keyword evidence="2" id="KW-0413">Isomerase</keyword>
<dbReference type="InterPro" id="IPR001653">
    <property type="entry name" value="DAP_epimerase_DapF"/>
</dbReference>
<gene>
    <name evidence="3" type="ORF">METZ01_LOCUS317826</name>
</gene>
<name>A0A382NZ34_9ZZZZ</name>
<feature type="non-terminal residue" evidence="3">
    <location>
        <position position="1"/>
    </location>
</feature>
<dbReference type="PANTHER" id="PTHR31689:SF0">
    <property type="entry name" value="DIAMINOPIMELATE EPIMERASE"/>
    <property type="match status" value="1"/>
</dbReference>
<dbReference type="GO" id="GO:0008837">
    <property type="term" value="F:diaminopimelate epimerase activity"/>
    <property type="evidence" value="ECO:0007669"/>
    <property type="project" value="InterPro"/>
</dbReference>
<protein>
    <recommendedName>
        <fullName evidence="4">Diaminopimelate epimerase</fullName>
    </recommendedName>
</protein>
<organism evidence="3">
    <name type="scientific">marine metagenome</name>
    <dbReference type="NCBI Taxonomy" id="408172"/>
    <lineage>
        <taxon>unclassified sequences</taxon>
        <taxon>metagenomes</taxon>
        <taxon>ecological metagenomes</taxon>
    </lineage>
</organism>
<reference evidence="3" key="1">
    <citation type="submission" date="2018-05" db="EMBL/GenBank/DDBJ databases">
        <authorList>
            <person name="Lanie J.A."/>
            <person name="Ng W.-L."/>
            <person name="Kazmierczak K.M."/>
            <person name="Andrzejewski T.M."/>
            <person name="Davidsen T.M."/>
            <person name="Wayne K.J."/>
            <person name="Tettelin H."/>
            <person name="Glass J.I."/>
            <person name="Rusch D."/>
            <person name="Podicherti R."/>
            <person name="Tsui H.-C.T."/>
            <person name="Winkler M.E."/>
        </authorList>
    </citation>
    <scope>NUCLEOTIDE SEQUENCE</scope>
</reference>
<dbReference type="EMBL" id="UINC01102956">
    <property type="protein sequence ID" value="SVC64972.1"/>
    <property type="molecule type" value="Genomic_DNA"/>
</dbReference>
<evidence type="ECO:0000313" key="3">
    <source>
        <dbReference type="EMBL" id="SVC64972.1"/>
    </source>
</evidence>
<dbReference type="AlphaFoldDB" id="A0A382NZ34"/>
<dbReference type="Gene3D" id="3.10.310.10">
    <property type="entry name" value="Diaminopimelate Epimerase, Chain A, domain 1"/>
    <property type="match status" value="2"/>
</dbReference>
<dbReference type="SUPFAM" id="SSF54506">
    <property type="entry name" value="Diaminopimelate epimerase-like"/>
    <property type="match status" value="2"/>
</dbReference>
<sequence length="220" mass="24368">GLFVISPADQYDFLLDYYNADGSWETLCANGSRCAVQLMYLDRCIKKISTFLAGDGLHSAKILAHGVVSMQMRAPKYKSDLISPEGYDGYFIDTGARHFISESDILSNDFVYDAGCKIRYSDTFQPHGINVNFYRMVDQHTVDIKTYEKGVETVMLSCASGSTAVVFHLLKNKCVKTPVLVRSSGGNLTFSFDPFGGNIWSEGPAEILFTGSFDLEIISQ</sequence>
<evidence type="ECO:0008006" key="4">
    <source>
        <dbReference type="Google" id="ProtNLM"/>
    </source>
</evidence>
<proteinExistence type="inferred from homology"/>
<dbReference type="GO" id="GO:0009089">
    <property type="term" value="P:lysine biosynthetic process via diaminopimelate"/>
    <property type="evidence" value="ECO:0007669"/>
    <property type="project" value="InterPro"/>
</dbReference>
<dbReference type="PANTHER" id="PTHR31689">
    <property type="entry name" value="DIAMINOPIMELATE EPIMERASE, CHLOROPLASTIC"/>
    <property type="match status" value="1"/>
</dbReference>